<feature type="region of interest" description="Disordered" evidence="1">
    <location>
        <begin position="318"/>
        <end position="337"/>
    </location>
</feature>
<proteinExistence type="predicted"/>
<feature type="compositionally biased region" description="Basic and acidic residues" evidence="1">
    <location>
        <begin position="1"/>
        <end position="10"/>
    </location>
</feature>
<name>A0A167GDC1_CALVF</name>
<feature type="compositionally biased region" description="Pro residues" evidence="1">
    <location>
        <begin position="607"/>
        <end position="618"/>
    </location>
</feature>
<feature type="region of interest" description="Disordered" evidence="1">
    <location>
        <begin position="584"/>
        <end position="702"/>
    </location>
</feature>
<accession>A0A167GDC1</accession>
<feature type="region of interest" description="Disordered" evidence="1">
    <location>
        <begin position="34"/>
        <end position="160"/>
    </location>
</feature>
<evidence type="ECO:0000313" key="3">
    <source>
        <dbReference type="Proteomes" id="UP000076738"/>
    </source>
</evidence>
<feature type="region of interest" description="Disordered" evidence="1">
    <location>
        <begin position="1"/>
        <end position="20"/>
    </location>
</feature>
<dbReference type="OrthoDB" id="10488271at2759"/>
<feature type="region of interest" description="Disordered" evidence="1">
    <location>
        <begin position="537"/>
        <end position="570"/>
    </location>
</feature>
<feature type="compositionally biased region" description="Basic and acidic residues" evidence="1">
    <location>
        <begin position="81"/>
        <end position="97"/>
    </location>
</feature>
<feature type="region of interest" description="Disordered" evidence="1">
    <location>
        <begin position="197"/>
        <end position="218"/>
    </location>
</feature>
<dbReference type="AlphaFoldDB" id="A0A167GDC1"/>
<evidence type="ECO:0000256" key="1">
    <source>
        <dbReference type="SAM" id="MobiDB-lite"/>
    </source>
</evidence>
<feature type="compositionally biased region" description="Basic and acidic residues" evidence="1">
    <location>
        <begin position="429"/>
        <end position="441"/>
    </location>
</feature>
<reference evidence="2 3" key="1">
    <citation type="journal article" date="2016" name="Mol. Biol. Evol.">
        <title>Comparative Genomics of Early-Diverging Mushroom-Forming Fungi Provides Insights into the Origins of Lignocellulose Decay Capabilities.</title>
        <authorList>
            <person name="Nagy L.G."/>
            <person name="Riley R."/>
            <person name="Tritt A."/>
            <person name="Adam C."/>
            <person name="Daum C."/>
            <person name="Floudas D."/>
            <person name="Sun H."/>
            <person name="Yadav J.S."/>
            <person name="Pangilinan J."/>
            <person name="Larsson K.H."/>
            <person name="Matsuura K."/>
            <person name="Barry K."/>
            <person name="Labutti K."/>
            <person name="Kuo R."/>
            <person name="Ohm R.A."/>
            <person name="Bhattacharya S.S."/>
            <person name="Shirouzu T."/>
            <person name="Yoshinaga Y."/>
            <person name="Martin F.M."/>
            <person name="Grigoriev I.V."/>
            <person name="Hibbett D.S."/>
        </authorList>
    </citation>
    <scope>NUCLEOTIDE SEQUENCE [LARGE SCALE GENOMIC DNA]</scope>
    <source>
        <strain evidence="2 3">TUFC12733</strain>
    </source>
</reference>
<gene>
    <name evidence="2" type="ORF">CALVIDRAFT_393770</name>
</gene>
<sequence>MDPERNREVPAKSFAASRMLDNRPTQHIWALTLNQPSSSAQVPHMRSPADVSMSPTSGGPQRSPDMFPDQYNRVTPGSARTFDEAFPRPAVDGDTRTSRQYANGNNRVWRASQPSGSISASTGPGTSPTQSFHDPSRSPVVPTRGDGAGPSNGHRDVPTYDPTYKYFANALQRSLAAGEGQPNALLRKPTPEIIDLTSSPLPSRGPSRATTPAPGPTAMVMTIPAQREVYRVGATYEPRPSSYTALSKVWPLGPGPGPGPFPQLQPSISPIQQTMSTVPPRRAPNLPPDPKDVIDLSAMSDQEDEEMPDAAVSSIRISPRTAATTTASAEDGSPEPNTEKVLHMIFGSPLNSDDEFDGDRTLRLKILKAPDVFTVGEAHYSSSRDTLKREPRVLSKAEEREVTEWYRGAYNRRQQQLEQQAKGIKPRRQPGDPENHRERPNRGPLRLSGAYDHLSSPLDFNPPLPPGMRFPMGTAPMVPPMMSNIHFVPYINNAKLPPLTTKGSGPLVPGTCRKLFRRYRLEMCHGCDTKQRCSKKDMWKIPDPNDPSSIPPEPPASSTNGHNSRNDRGYSMVAHPDVLMQGAYRPLHSRGPMPGRGMPPDMHPAFFGPPPPHGPYPPSFRHAMHPPPPGYEAYPHPPSLEHARPGRGRSPSNSFDRSNGPSGAPHRPVSPSGATASPHRPEVRPESSRVAGQKRPASPYAV</sequence>
<evidence type="ECO:0000313" key="2">
    <source>
        <dbReference type="EMBL" id="KZO90434.1"/>
    </source>
</evidence>
<feature type="compositionally biased region" description="Low complexity" evidence="1">
    <location>
        <begin position="590"/>
        <end position="606"/>
    </location>
</feature>
<dbReference type="Proteomes" id="UP000076738">
    <property type="component" value="Unassembled WGS sequence"/>
</dbReference>
<feature type="region of interest" description="Disordered" evidence="1">
    <location>
        <begin position="411"/>
        <end position="444"/>
    </location>
</feature>
<feature type="compositionally biased region" description="Polar residues" evidence="1">
    <location>
        <begin position="98"/>
        <end position="133"/>
    </location>
</feature>
<dbReference type="EMBL" id="KV417342">
    <property type="protein sequence ID" value="KZO90434.1"/>
    <property type="molecule type" value="Genomic_DNA"/>
</dbReference>
<feature type="compositionally biased region" description="Pro residues" evidence="1">
    <location>
        <begin position="625"/>
        <end position="638"/>
    </location>
</feature>
<feature type="compositionally biased region" description="Polar residues" evidence="1">
    <location>
        <begin position="650"/>
        <end position="661"/>
    </location>
</feature>
<protein>
    <submittedName>
        <fullName evidence="2">Uncharacterized protein</fullName>
    </submittedName>
</protein>
<organism evidence="2 3">
    <name type="scientific">Calocera viscosa (strain TUFC12733)</name>
    <dbReference type="NCBI Taxonomy" id="1330018"/>
    <lineage>
        <taxon>Eukaryota</taxon>
        <taxon>Fungi</taxon>
        <taxon>Dikarya</taxon>
        <taxon>Basidiomycota</taxon>
        <taxon>Agaricomycotina</taxon>
        <taxon>Dacrymycetes</taxon>
        <taxon>Dacrymycetales</taxon>
        <taxon>Dacrymycetaceae</taxon>
        <taxon>Calocera</taxon>
    </lineage>
</organism>
<keyword evidence="3" id="KW-1185">Reference proteome</keyword>